<dbReference type="InterPro" id="IPR045154">
    <property type="entry name" value="PCF11-like"/>
</dbReference>
<dbReference type="CDD" id="cd16982">
    <property type="entry name" value="CID_Pcf11"/>
    <property type="match status" value="1"/>
</dbReference>
<keyword evidence="5" id="KW-1185">Reference proteome</keyword>
<dbReference type="GO" id="GO:0031124">
    <property type="term" value="P:mRNA 3'-end processing"/>
    <property type="evidence" value="ECO:0007669"/>
    <property type="project" value="InterPro"/>
</dbReference>
<feature type="region of interest" description="Disordered" evidence="2">
    <location>
        <begin position="451"/>
        <end position="485"/>
    </location>
</feature>
<dbReference type="InterPro" id="IPR008942">
    <property type="entry name" value="ENTH_VHS"/>
</dbReference>
<dbReference type="InterPro" id="IPR047415">
    <property type="entry name" value="Pcf11_CID"/>
</dbReference>
<accession>A0AAV7GHP0</accession>
<feature type="compositionally biased region" description="Polar residues" evidence="2">
    <location>
        <begin position="610"/>
        <end position="627"/>
    </location>
</feature>
<feature type="compositionally biased region" description="Pro residues" evidence="2">
    <location>
        <begin position="752"/>
        <end position="762"/>
    </location>
</feature>
<dbReference type="InterPro" id="IPR057242">
    <property type="entry name" value="PCFS4-like"/>
</dbReference>
<evidence type="ECO:0000259" key="3">
    <source>
        <dbReference type="PROSITE" id="PS51391"/>
    </source>
</evidence>
<dbReference type="Pfam" id="PF23228">
    <property type="entry name" value="zf_PCFS4"/>
    <property type="match status" value="1"/>
</dbReference>
<name>A0AAV7GHP0_DENCH</name>
<protein>
    <recommendedName>
        <fullName evidence="3">CID domain-containing protein</fullName>
    </recommendedName>
</protein>
<dbReference type="PROSITE" id="PS51391">
    <property type="entry name" value="CID"/>
    <property type="match status" value="1"/>
</dbReference>
<dbReference type="GO" id="GO:0005737">
    <property type="term" value="C:cytoplasm"/>
    <property type="evidence" value="ECO:0007669"/>
    <property type="project" value="TreeGrafter"/>
</dbReference>
<dbReference type="PANTHER" id="PTHR15921">
    <property type="entry name" value="PRE-MRNA CLEAVAGE COMPLEX II"/>
    <property type="match status" value="1"/>
</dbReference>
<dbReference type="GO" id="GO:0006369">
    <property type="term" value="P:termination of RNA polymerase II transcription"/>
    <property type="evidence" value="ECO:0007669"/>
    <property type="project" value="InterPro"/>
</dbReference>
<evidence type="ECO:0000313" key="4">
    <source>
        <dbReference type="EMBL" id="KAH0455742.1"/>
    </source>
</evidence>
<sequence>MDDERFISSASAARENPRHLGFVQERLARPPTDSAQRATPSILDRFRAMLREREEELRACGEETPPPPDGNEIVRMYGELLTELTFNSKPIITELTIIAGDQREHARSIAEAVCARIDEVPQDQKLPALYLLDSIVKNIGDDYVRTFAARLPKCYPFACGYHKTFCQAYNDVHSSLHPAMRHLFQTWSQVFPHSALRKIEDELKFSTPENQRLIGLASMQTSETSQPSHGIHVNPKYLEARRQFENPAADIRHSREATSGIQVSGHRSFTKYNDHDLDHFGFQPSSLKMVREGSPLTLTLHGSSMEGQEGPFLSSQRKVASRVSPTRIGLRRSTSPQGHRFQMSSPGRVIEAASRSHSGLDFQSHRASESNGWFGRKLAIDDGVQQSVALTTYNKYGRQRQRELIDAYGNYRGKDFLHESLPKIQRVDANGIKGKAGKMDWQNSEEEEYVWEDMSPTHVDPSKRSRMQSEQSTDSLGLRDNSSRTGIIAQKSDFRRRSWPVPPLKDSTTTIDDRIGIQHYGLGPMNKMHLDDTGSTIQQFRHHESSQHVQEHGSLPHVFHRPTPDNISPKSQGRPFQLPYLVGGVTPSVTHKRHRFYDNSHNAEMPFLNLSSASSDTTNHEMSTSAAQKAHPRPIAPVAWPPAHISQPLQLLPTANLQTDNNKPVGNQQPNFSVPLLQQQFDANGRQLLGQAFQENHGRFIPPVLNQPLSGVQSHGQSGVWDSILPNPIPGMPISSVKNMLDISLHGRVGMPPLPPGPPPLSSQPLPTSQNSSATSQSSGSGFSGLINSLMAQGLISLTPPAQSQNTMGLEFNAELLKIRHESAINAMYTDLPRQCTTCGLRFTCQEDHSNHMDWHVTKNRISKNRKQKPSRKWFVSAKEWLCGAETLGADAVPGFLPTEVVPEKKEDTEMAVPADENQTVCALCGEPFEDFYSDETEEWMYRGAVYMNAPNGDIEGLDRSQLGPIVHIKCRSESAEGSGQA</sequence>
<feature type="compositionally biased region" description="Low complexity" evidence="2">
    <location>
        <begin position="763"/>
        <end position="781"/>
    </location>
</feature>
<dbReference type="FunFam" id="1.25.40.90:FF:000023">
    <property type="entry name" value="polyadenylation and cleavage factor homolog 4"/>
    <property type="match status" value="1"/>
</dbReference>
<keyword evidence="1" id="KW-0507">mRNA processing</keyword>
<gene>
    <name evidence="4" type="ORF">IEQ34_015774</name>
</gene>
<dbReference type="InterPro" id="IPR013087">
    <property type="entry name" value="Znf_C2H2_type"/>
</dbReference>
<feature type="region of interest" description="Disordered" evidence="2">
    <location>
        <begin position="748"/>
        <end position="781"/>
    </location>
</feature>
<dbReference type="SUPFAM" id="SSF48464">
    <property type="entry name" value="ENTH/VHS domain"/>
    <property type="match status" value="1"/>
</dbReference>
<dbReference type="GO" id="GO:0005849">
    <property type="term" value="C:mRNA cleavage factor complex"/>
    <property type="evidence" value="ECO:0007669"/>
    <property type="project" value="TreeGrafter"/>
</dbReference>
<evidence type="ECO:0000256" key="1">
    <source>
        <dbReference type="ARBA" id="ARBA00022664"/>
    </source>
</evidence>
<evidence type="ECO:0000313" key="5">
    <source>
        <dbReference type="Proteomes" id="UP000775213"/>
    </source>
</evidence>
<feature type="region of interest" description="Disordered" evidence="2">
    <location>
        <begin position="610"/>
        <end position="640"/>
    </location>
</feature>
<evidence type="ECO:0000256" key="2">
    <source>
        <dbReference type="SAM" id="MobiDB-lite"/>
    </source>
</evidence>
<dbReference type="PANTHER" id="PTHR15921:SF12">
    <property type="entry name" value="POLYADENYLATION AND CLEAVAGE FACTOR HOMOLOG 4"/>
    <property type="match status" value="1"/>
</dbReference>
<feature type="domain" description="CID" evidence="3">
    <location>
        <begin position="69"/>
        <end position="207"/>
    </location>
</feature>
<dbReference type="SMART" id="SM00582">
    <property type="entry name" value="RPR"/>
    <property type="match status" value="1"/>
</dbReference>
<dbReference type="EMBL" id="JAGFBR010000014">
    <property type="protein sequence ID" value="KAH0455742.1"/>
    <property type="molecule type" value="Genomic_DNA"/>
</dbReference>
<dbReference type="Proteomes" id="UP000775213">
    <property type="component" value="Unassembled WGS sequence"/>
</dbReference>
<proteinExistence type="predicted"/>
<dbReference type="Gene3D" id="1.25.40.90">
    <property type="match status" value="1"/>
</dbReference>
<comment type="caution">
    <text evidence="4">The sequence shown here is derived from an EMBL/GenBank/DDBJ whole genome shotgun (WGS) entry which is preliminary data.</text>
</comment>
<dbReference type="Pfam" id="PF04818">
    <property type="entry name" value="CID"/>
    <property type="match status" value="1"/>
</dbReference>
<feature type="compositionally biased region" description="Polar residues" evidence="2">
    <location>
        <begin position="332"/>
        <end position="344"/>
    </location>
</feature>
<reference evidence="4 5" key="1">
    <citation type="journal article" date="2021" name="Hortic Res">
        <title>Chromosome-scale assembly of the Dendrobium chrysotoxum genome enhances the understanding of orchid evolution.</title>
        <authorList>
            <person name="Zhang Y."/>
            <person name="Zhang G.Q."/>
            <person name="Zhang D."/>
            <person name="Liu X.D."/>
            <person name="Xu X.Y."/>
            <person name="Sun W.H."/>
            <person name="Yu X."/>
            <person name="Zhu X."/>
            <person name="Wang Z.W."/>
            <person name="Zhao X."/>
            <person name="Zhong W.Y."/>
            <person name="Chen H."/>
            <person name="Yin W.L."/>
            <person name="Huang T."/>
            <person name="Niu S.C."/>
            <person name="Liu Z.J."/>
        </authorList>
    </citation>
    <scope>NUCLEOTIDE SEQUENCE [LARGE SCALE GENOMIC DNA]</scope>
    <source>
        <strain evidence="4">Lindl</strain>
    </source>
</reference>
<dbReference type="AlphaFoldDB" id="A0AAV7GHP0"/>
<dbReference type="PROSITE" id="PS00028">
    <property type="entry name" value="ZINC_FINGER_C2H2_1"/>
    <property type="match status" value="1"/>
</dbReference>
<organism evidence="4 5">
    <name type="scientific">Dendrobium chrysotoxum</name>
    <name type="common">Orchid</name>
    <dbReference type="NCBI Taxonomy" id="161865"/>
    <lineage>
        <taxon>Eukaryota</taxon>
        <taxon>Viridiplantae</taxon>
        <taxon>Streptophyta</taxon>
        <taxon>Embryophyta</taxon>
        <taxon>Tracheophyta</taxon>
        <taxon>Spermatophyta</taxon>
        <taxon>Magnoliopsida</taxon>
        <taxon>Liliopsida</taxon>
        <taxon>Asparagales</taxon>
        <taxon>Orchidaceae</taxon>
        <taxon>Epidendroideae</taxon>
        <taxon>Malaxideae</taxon>
        <taxon>Dendrobiinae</taxon>
        <taxon>Dendrobium</taxon>
    </lineage>
</organism>
<feature type="region of interest" description="Disordered" evidence="2">
    <location>
        <begin position="303"/>
        <end position="344"/>
    </location>
</feature>
<dbReference type="GO" id="GO:0003729">
    <property type="term" value="F:mRNA binding"/>
    <property type="evidence" value="ECO:0007669"/>
    <property type="project" value="InterPro"/>
</dbReference>
<dbReference type="GO" id="GO:0000993">
    <property type="term" value="F:RNA polymerase II complex binding"/>
    <property type="evidence" value="ECO:0007669"/>
    <property type="project" value="InterPro"/>
</dbReference>
<dbReference type="InterPro" id="IPR006569">
    <property type="entry name" value="CID_dom"/>
</dbReference>